<dbReference type="InterPro" id="IPR054218">
    <property type="entry name" value="DUF6938"/>
</dbReference>
<keyword evidence="3" id="KW-1185">Reference proteome</keyword>
<dbReference type="AlphaFoldDB" id="A0A429GHI2"/>
<name>A0A429GHI2_9CREN</name>
<proteinExistence type="predicted"/>
<dbReference type="OrthoDB" id="378433at2157"/>
<evidence type="ECO:0000313" key="2">
    <source>
        <dbReference type="EMBL" id="RSN73340.1"/>
    </source>
</evidence>
<comment type="caution">
    <text evidence="2">The sequence shown here is derived from an EMBL/GenBank/DDBJ whole genome shotgun (WGS) entry which is preliminary data.</text>
</comment>
<dbReference type="Gene3D" id="3.40.50.2000">
    <property type="entry name" value="Glycogen Phosphorylase B"/>
    <property type="match status" value="1"/>
</dbReference>
<gene>
    <name evidence="2" type="ORF">D6D85_10805</name>
</gene>
<evidence type="ECO:0000259" key="1">
    <source>
        <dbReference type="Pfam" id="PF22053"/>
    </source>
</evidence>
<dbReference type="Pfam" id="PF22053">
    <property type="entry name" value="DUF6938"/>
    <property type="match status" value="1"/>
</dbReference>
<accession>A0A429GHI2</accession>
<reference evidence="2 3" key="1">
    <citation type="submission" date="2018-10" db="EMBL/GenBank/DDBJ databases">
        <title>Co-occurring genomic capacity for anaerobic methane metabolism and dissimilatory sulfite reduction discovered in the Korarchaeota.</title>
        <authorList>
            <person name="Mckay L.J."/>
            <person name="Dlakic M."/>
            <person name="Fields M.W."/>
            <person name="Delmont T.O."/>
            <person name="Eren A.M."/>
            <person name="Jay Z.J."/>
            <person name="Klingelsmith K.B."/>
            <person name="Rusch D.B."/>
            <person name="Inskeep W.P."/>
        </authorList>
    </citation>
    <scope>NUCLEOTIDE SEQUENCE [LARGE SCALE GENOMIC DNA]</scope>
    <source>
        <strain evidence="2 3">MDKW</strain>
    </source>
</reference>
<protein>
    <recommendedName>
        <fullName evidence="1">DUF6938 domain-containing protein</fullName>
    </recommendedName>
</protein>
<sequence>MGYGHQRTAFSLRHLGEVINANDYDGIPEKDRRMWNQLKSGYELISRIKGIPIAGDIAFSLFDLFQRVPKFYPKRDLSRPSLALRLYSYMMRRGFGKDLISRLKEKPLPIISTFFVPAFMAEHFEYPEEIYCVICDADISRTWAPLRPKSSKIKYFAPNQRVVERLKLYGVREENIFLTGYPLPVENIGSERMEILKEDMRNRLVNLDPRGKYMEKYGDLVFDKLGNLPERSDHPLTILFSVGGAGAQKEIGAAILKKLCPMIRRGEIRVILSAGIRRWVMEYFLNCIKKLKLEDLMGNYIDIIYEERIEDYFERFNSALRKTDILWTKPSELSFYSALGIPIIASPPIGSHEESNLRWLVKSGYGVPQGDLRYIDQWLFDWLDNGYLAEMAMEGFVEVEKLGVFRIRDIVFGL</sequence>
<dbReference type="EMBL" id="RCOS01000122">
    <property type="protein sequence ID" value="RSN73340.1"/>
    <property type="molecule type" value="Genomic_DNA"/>
</dbReference>
<organism evidence="2 3">
    <name type="scientific">Candidatus Methanodesulfokora washburnensis</name>
    <dbReference type="NCBI Taxonomy" id="2478471"/>
    <lineage>
        <taxon>Archaea</taxon>
        <taxon>Thermoproteota</taxon>
        <taxon>Candidatus Korarchaeia</taxon>
        <taxon>Candidatus Korarchaeia incertae sedis</taxon>
        <taxon>Candidatus Methanodesulfokora</taxon>
    </lineage>
</organism>
<dbReference type="Proteomes" id="UP000277582">
    <property type="component" value="Unassembled WGS sequence"/>
</dbReference>
<feature type="domain" description="DUF6938" evidence="1">
    <location>
        <begin position="232"/>
        <end position="354"/>
    </location>
</feature>
<evidence type="ECO:0000313" key="3">
    <source>
        <dbReference type="Proteomes" id="UP000277582"/>
    </source>
</evidence>